<evidence type="ECO:0000256" key="1">
    <source>
        <dbReference type="SAM" id="Phobius"/>
    </source>
</evidence>
<sequence length="42" mass="4723">MLQDLTQLQSTTSLCSRSDLPLCLCYLLFISCSAFVPRHAVF</sequence>
<proteinExistence type="predicted"/>
<dbReference type="HOGENOM" id="CLU_3252096_0_0_11"/>
<keyword evidence="1" id="KW-0472">Membrane</keyword>
<evidence type="ECO:0000313" key="2">
    <source>
        <dbReference type="EMBL" id="EPI49676.1"/>
    </source>
</evidence>
<name>T2PIP1_9BIFI</name>
<keyword evidence="1" id="KW-0812">Transmembrane</keyword>
<evidence type="ECO:0000313" key="3">
    <source>
        <dbReference type="Proteomes" id="UP000015779"/>
    </source>
</evidence>
<dbReference type="EMBL" id="ATJN01000147">
    <property type="protein sequence ID" value="EPI49676.1"/>
    <property type="molecule type" value="Genomic_DNA"/>
</dbReference>
<dbReference type="AlphaFoldDB" id="T2PIP1"/>
<protein>
    <submittedName>
        <fullName evidence="2">Uncharacterized protein</fullName>
    </submittedName>
</protein>
<feature type="transmembrane region" description="Helical" evidence="1">
    <location>
        <begin position="20"/>
        <end position="40"/>
    </location>
</feature>
<accession>T2PIP1</accession>
<organism evidence="2 3">
    <name type="scientific">Gardnerella pickettii JCP8017A</name>
    <dbReference type="NCBI Taxonomy" id="1261062"/>
    <lineage>
        <taxon>Bacteria</taxon>
        <taxon>Bacillati</taxon>
        <taxon>Actinomycetota</taxon>
        <taxon>Actinomycetes</taxon>
        <taxon>Bifidobacteriales</taxon>
        <taxon>Bifidobacteriaceae</taxon>
        <taxon>Gardnerella</taxon>
        <taxon>Gardnerella pickettii</taxon>
    </lineage>
</organism>
<reference evidence="2 3" key="1">
    <citation type="submission" date="2013-06" db="EMBL/GenBank/DDBJ databases">
        <authorList>
            <person name="Weinstock G."/>
            <person name="Sodergren E."/>
            <person name="Lobos E.A."/>
            <person name="Fulton L."/>
            <person name="Fulton R."/>
            <person name="Courtney L."/>
            <person name="Fronick C."/>
            <person name="O'Laughlin M."/>
            <person name="Godfrey J."/>
            <person name="Wilson R.M."/>
            <person name="Miner T."/>
            <person name="Farmer C."/>
            <person name="Delehaunty K."/>
            <person name="Cordes M."/>
            <person name="Minx P."/>
            <person name="Tomlinson C."/>
            <person name="Chen J."/>
            <person name="Wollam A."/>
            <person name="Pepin K.H."/>
            <person name="Bhonagiri V."/>
            <person name="Zhang X."/>
            <person name="Warren W."/>
            <person name="Mitreva M."/>
            <person name="Mardis E.R."/>
            <person name="Wilson R.K."/>
        </authorList>
    </citation>
    <scope>NUCLEOTIDE SEQUENCE [LARGE SCALE GENOMIC DNA]</scope>
    <source>
        <strain evidence="2 3">JCP8017A</strain>
    </source>
</reference>
<comment type="caution">
    <text evidence="2">The sequence shown here is derived from an EMBL/GenBank/DDBJ whole genome shotgun (WGS) entry which is preliminary data.</text>
</comment>
<dbReference type="Proteomes" id="UP000015779">
    <property type="component" value="Unassembled WGS sequence"/>
</dbReference>
<keyword evidence="1" id="KW-1133">Transmembrane helix</keyword>
<gene>
    <name evidence="2" type="ORF">HMPREF1577_01412</name>
</gene>